<dbReference type="AlphaFoldDB" id="A0A2I6S8Z9"/>
<organism evidence="2 3">
    <name type="scientific">Pseudazoarcus pumilus</name>
    <dbReference type="NCBI Taxonomy" id="2067960"/>
    <lineage>
        <taxon>Bacteria</taxon>
        <taxon>Pseudomonadati</taxon>
        <taxon>Pseudomonadota</taxon>
        <taxon>Betaproteobacteria</taxon>
        <taxon>Rhodocyclales</taxon>
        <taxon>Zoogloeaceae</taxon>
        <taxon>Pseudazoarcus</taxon>
    </lineage>
</organism>
<evidence type="ECO:0000313" key="2">
    <source>
        <dbReference type="EMBL" id="AUN95728.1"/>
    </source>
</evidence>
<name>A0A2I6S8Z9_9RHOO</name>
<reference evidence="2 3" key="1">
    <citation type="submission" date="2018-01" db="EMBL/GenBank/DDBJ databases">
        <authorList>
            <person name="Fu G.-Y."/>
        </authorList>
    </citation>
    <scope>NUCLEOTIDE SEQUENCE [LARGE SCALE GENOMIC DNA]</scope>
    <source>
        <strain evidence="2 3">SY39</strain>
    </source>
</reference>
<feature type="domain" description="Microcin J25-processing protein McjB C-terminal" evidence="1">
    <location>
        <begin position="85"/>
        <end position="190"/>
    </location>
</feature>
<proteinExistence type="predicted"/>
<sequence>MVEDRALWCAGLVAGKGGCGPLPSWSLRQSAGAADRIRSSLLFRAGAQSMGERSMWGLSGLQDRMRRNFHQPSDVWWFLHIGLFLWTVPRQLKAMSLPEFLERQSGGMRPAACTNDIESGVERIGRLQGVWLRRSFFRSRNTCYLRAVTLFRFLDAGDRHKRIHFAVEPEPRDGRRRGHAWISVDGRPLGVPDGVKADTLREIFVFPPSGDTGAAHVPPLGDLVAGEAPQ</sequence>
<dbReference type="OrthoDB" id="583768at2"/>
<accession>A0A2I6S8Z9</accession>
<evidence type="ECO:0000259" key="1">
    <source>
        <dbReference type="Pfam" id="PF13471"/>
    </source>
</evidence>
<protein>
    <recommendedName>
        <fullName evidence="1">Microcin J25-processing protein McjB C-terminal domain-containing protein</fullName>
    </recommendedName>
</protein>
<evidence type="ECO:0000313" key="3">
    <source>
        <dbReference type="Proteomes" id="UP000242205"/>
    </source>
</evidence>
<dbReference type="Proteomes" id="UP000242205">
    <property type="component" value="Chromosome"/>
</dbReference>
<gene>
    <name evidence="2" type="ORF">C0099_12770</name>
</gene>
<dbReference type="KEGG" id="atw:C0099_12770"/>
<dbReference type="Pfam" id="PF13471">
    <property type="entry name" value="Transglut_core3"/>
    <property type="match status" value="1"/>
</dbReference>
<dbReference type="InterPro" id="IPR032708">
    <property type="entry name" value="McjB_C"/>
</dbReference>
<dbReference type="EMBL" id="CP025682">
    <property type="protein sequence ID" value="AUN95728.1"/>
    <property type="molecule type" value="Genomic_DNA"/>
</dbReference>
<keyword evidence="3" id="KW-1185">Reference proteome</keyword>